<protein>
    <recommendedName>
        <fullName evidence="1">FAD-dependent urate hydroxylase HpyO/Asp monooxygenase CreE-like FAD/NAD(P)-binding domain-containing protein</fullName>
    </recommendedName>
</protein>
<feature type="domain" description="FAD-dependent urate hydroxylase HpyO/Asp monooxygenase CreE-like FAD/NAD(P)-binding" evidence="1">
    <location>
        <begin position="25"/>
        <end position="198"/>
    </location>
</feature>
<dbReference type="InterPro" id="IPR038732">
    <property type="entry name" value="HpyO/CreE_NAD-binding"/>
</dbReference>
<dbReference type="EMBL" id="KI912119">
    <property type="protein sequence ID" value="ETS74989.1"/>
    <property type="molecule type" value="Genomic_DNA"/>
</dbReference>
<dbReference type="PANTHER" id="PTHR40254">
    <property type="entry name" value="BLR0577 PROTEIN"/>
    <property type="match status" value="1"/>
</dbReference>
<dbReference type="InParanoid" id="W3WMK1"/>
<dbReference type="InterPro" id="IPR052189">
    <property type="entry name" value="L-asp_N-monooxygenase_NS-form"/>
</dbReference>
<dbReference type="eggNOG" id="ENOG502SWAJ">
    <property type="taxonomic scope" value="Eukaryota"/>
</dbReference>
<evidence type="ECO:0000313" key="3">
    <source>
        <dbReference type="Proteomes" id="UP000030651"/>
    </source>
</evidence>
<keyword evidence="3" id="KW-1185">Reference proteome</keyword>
<gene>
    <name evidence="2" type="ORF">PFICI_13473</name>
</gene>
<accession>W3WMK1</accession>
<sequence>MSNFRALLEAVDPGRLAPMPEVSVVIVGAGQRGLSTLERLCALYPAYSDAPRLRVHIVDPGLPGQGSHSETQPSHLLTNTSTAQITIFVDSSVQGAGPTRSGPSYAEWLWLSGYRWKDGIVRGDGDPIPDDTFTSRALLGHYLRWCFDHIRDSAPVGITVQEHCTEAVGIERRGEGFVVGLHDEDHVFADYIFVTTGHMSGRVSVADELALVNIERHKSHNPHIDFFPSAAAFSRLDTIEPEAKVLICGTGLSAADAVSMLTAGRGGRFEASGHQRFRYVPSGREPKVTLYSRQGLPAGAKGVNQRALGEDYEPSYFTNGFIHAKRRESGQLNWNQDILPCLIREIETCWASTARKEAGPGALGFDAQQVCDIVHKLLYPWDGEVINSPEEHRSFVLSHIANDIDSAFCGNVRHPAKAVAEMLRDLNDVVRDAVNYGGLDEQSHRSFIRDWASINNRLAAGPPKERSMQLLALVEAGVVEIFEPDPKVVLDEEQACYTISTNRFGYLHKERFDVLVRARVAPFNLDLSPSPLFSSGKQNGIFVPFRNGSFGPGGIAIDRSLNVLGAQGTPIKTMWAMGYVVEGANYYTNVLPCPLSNSVSLRDAATAAQGMLAHLSSKVGAIMKEKEIIVEKDIAVASISLKVRN</sequence>
<dbReference type="GeneID" id="19278486"/>
<dbReference type="Pfam" id="PF13454">
    <property type="entry name" value="NAD_binding_9"/>
    <property type="match status" value="1"/>
</dbReference>
<organism evidence="2 3">
    <name type="scientific">Pestalotiopsis fici (strain W106-1 / CGMCC3.15140)</name>
    <dbReference type="NCBI Taxonomy" id="1229662"/>
    <lineage>
        <taxon>Eukaryota</taxon>
        <taxon>Fungi</taxon>
        <taxon>Dikarya</taxon>
        <taxon>Ascomycota</taxon>
        <taxon>Pezizomycotina</taxon>
        <taxon>Sordariomycetes</taxon>
        <taxon>Xylariomycetidae</taxon>
        <taxon>Amphisphaeriales</taxon>
        <taxon>Sporocadaceae</taxon>
        <taxon>Pestalotiopsis</taxon>
    </lineage>
</organism>
<dbReference type="OMA" id="AEDVTMF"/>
<dbReference type="Gene3D" id="3.50.50.60">
    <property type="entry name" value="FAD/NAD(P)-binding domain"/>
    <property type="match status" value="1"/>
</dbReference>
<dbReference type="AlphaFoldDB" id="W3WMK1"/>
<dbReference type="KEGG" id="pfy:PFICI_13473"/>
<dbReference type="STRING" id="1229662.W3WMK1"/>
<proteinExistence type="predicted"/>
<dbReference type="HOGENOM" id="CLU_016297_0_0_1"/>
<dbReference type="PANTHER" id="PTHR40254:SF1">
    <property type="entry name" value="BLR0577 PROTEIN"/>
    <property type="match status" value="1"/>
</dbReference>
<dbReference type="SUPFAM" id="SSF51905">
    <property type="entry name" value="FAD/NAD(P)-binding domain"/>
    <property type="match status" value="1"/>
</dbReference>
<dbReference type="OrthoDB" id="5185064at2759"/>
<evidence type="ECO:0000259" key="1">
    <source>
        <dbReference type="Pfam" id="PF13454"/>
    </source>
</evidence>
<dbReference type="Proteomes" id="UP000030651">
    <property type="component" value="Unassembled WGS sequence"/>
</dbReference>
<evidence type="ECO:0000313" key="2">
    <source>
        <dbReference type="EMBL" id="ETS74989.1"/>
    </source>
</evidence>
<dbReference type="RefSeq" id="XP_007840245.1">
    <property type="nucleotide sequence ID" value="XM_007842054.1"/>
</dbReference>
<reference evidence="3" key="1">
    <citation type="journal article" date="2015" name="BMC Genomics">
        <title>Genomic and transcriptomic analysis of the endophytic fungus Pestalotiopsis fici reveals its lifestyle and high potential for synthesis of natural products.</title>
        <authorList>
            <person name="Wang X."/>
            <person name="Zhang X."/>
            <person name="Liu L."/>
            <person name="Xiang M."/>
            <person name="Wang W."/>
            <person name="Sun X."/>
            <person name="Che Y."/>
            <person name="Guo L."/>
            <person name="Liu G."/>
            <person name="Guo L."/>
            <person name="Wang C."/>
            <person name="Yin W.B."/>
            <person name="Stadler M."/>
            <person name="Zhang X."/>
            <person name="Liu X."/>
        </authorList>
    </citation>
    <scope>NUCLEOTIDE SEQUENCE [LARGE SCALE GENOMIC DNA]</scope>
    <source>
        <strain evidence="3">W106-1 / CGMCC3.15140</strain>
    </source>
</reference>
<name>W3WMK1_PESFW</name>
<dbReference type="InterPro" id="IPR036188">
    <property type="entry name" value="FAD/NAD-bd_sf"/>
</dbReference>